<evidence type="ECO:0000313" key="6">
    <source>
        <dbReference type="Proteomes" id="UP000283426"/>
    </source>
</evidence>
<reference evidence="6 7" key="1">
    <citation type="submission" date="2018-08" db="EMBL/GenBank/DDBJ databases">
        <title>A genome reference for cultivated species of the human gut microbiota.</title>
        <authorList>
            <person name="Zou Y."/>
            <person name="Xue W."/>
            <person name="Luo G."/>
        </authorList>
    </citation>
    <scope>NUCLEOTIDE SEQUENCE [LARGE SCALE GENOMIC DNA]</scope>
    <source>
        <strain evidence="4 6">AF14-6AC</strain>
        <strain evidence="5 7">OF03-11</strain>
    </source>
</reference>
<gene>
    <name evidence="4" type="ORF">DWW24_16470</name>
    <name evidence="5" type="ORF">DXA53_14515</name>
    <name evidence="3" type="ORF">L0P03_14860</name>
</gene>
<dbReference type="Proteomes" id="UP000284434">
    <property type="component" value="Unassembled WGS sequence"/>
</dbReference>
<dbReference type="Proteomes" id="UP001199750">
    <property type="component" value="Unassembled WGS sequence"/>
</dbReference>
<dbReference type="EMBL" id="JAKNDN010000030">
    <property type="protein sequence ID" value="MCG4961118.1"/>
    <property type="molecule type" value="Genomic_DNA"/>
</dbReference>
<dbReference type="EMBL" id="QSCO01000021">
    <property type="protein sequence ID" value="RGY04916.1"/>
    <property type="molecule type" value="Genomic_DNA"/>
</dbReference>
<dbReference type="NCBIfam" id="TIGR01201">
    <property type="entry name" value="HU_rel"/>
    <property type="match status" value="1"/>
</dbReference>
<evidence type="ECO:0000256" key="1">
    <source>
        <dbReference type="ARBA" id="ARBA00023125"/>
    </source>
</evidence>
<dbReference type="Pfam" id="PF18291">
    <property type="entry name" value="HU-HIG"/>
    <property type="match status" value="1"/>
</dbReference>
<dbReference type="RefSeq" id="WP_046404230.1">
    <property type="nucleotide sequence ID" value="NZ_JABWDG010000001.1"/>
</dbReference>
<evidence type="ECO:0000259" key="2">
    <source>
        <dbReference type="Pfam" id="PF18291"/>
    </source>
</evidence>
<dbReference type="GO" id="GO:0003677">
    <property type="term" value="F:DNA binding"/>
    <property type="evidence" value="ECO:0007669"/>
    <property type="project" value="UniProtKB-KW"/>
</dbReference>
<evidence type="ECO:0000313" key="7">
    <source>
        <dbReference type="Proteomes" id="UP000284434"/>
    </source>
</evidence>
<name>A0A412W6V7_9BACT</name>
<dbReference type="InterPro" id="IPR041607">
    <property type="entry name" value="HU-HIG"/>
</dbReference>
<evidence type="ECO:0000313" key="3">
    <source>
        <dbReference type="EMBL" id="MCG4961118.1"/>
    </source>
</evidence>
<proteinExistence type="predicted"/>
<evidence type="ECO:0000313" key="4">
    <source>
        <dbReference type="EMBL" id="RGV20315.1"/>
    </source>
</evidence>
<organism evidence="4 6">
    <name type="scientific">Odoribacter splanchnicus</name>
    <dbReference type="NCBI Taxonomy" id="28118"/>
    <lineage>
        <taxon>Bacteria</taxon>
        <taxon>Pseudomonadati</taxon>
        <taxon>Bacteroidota</taxon>
        <taxon>Bacteroidia</taxon>
        <taxon>Bacteroidales</taxon>
        <taxon>Odoribacteraceae</taxon>
        <taxon>Odoribacter</taxon>
    </lineage>
</organism>
<comment type="caution">
    <text evidence="4">The sequence shown here is derived from an EMBL/GenBank/DDBJ whole genome shotgun (WGS) entry which is preliminary data.</text>
</comment>
<dbReference type="AlphaFoldDB" id="A0A412W6V7"/>
<dbReference type="SUPFAM" id="SSF47729">
    <property type="entry name" value="IHF-like DNA-binding proteins"/>
    <property type="match status" value="1"/>
</dbReference>
<dbReference type="EMBL" id="QRYW01000041">
    <property type="protein sequence ID" value="RGV20315.1"/>
    <property type="molecule type" value="Genomic_DNA"/>
</dbReference>
<sequence>MKVKIVQRKNPQKPDEPGKFYGQPVLDGVVGMDMICRQIAGRSSLTAGDVKNVLTNFLDELPTYMLMNRSVQLEDFGILRISFGSEGVDRAEDFSSSLIRGVKIVFTPSAKMKERVKSEITFEVINRPAPSSSSDTPGESD</sequence>
<dbReference type="InterPro" id="IPR010992">
    <property type="entry name" value="IHF-like_DNA-bd_dom_sf"/>
</dbReference>
<dbReference type="Proteomes" id="UP000283426">
    <property type="component" value="Unassembled WGS sequence"/>
</dbReference>
<dbReference type="Gene3D" id="4.10.520.10">
    <property type="entry name" value="IHF-like DNA-binding proteins"/>
    <property type="match status" value="1"/>
</dbReference>
<dbReference type="InterPro" id="IPR005902">
    <property type="entry name" value="HU_DNA-bd_put"/>
</dbReference>
<protein>
    <submittedName>
        <fullName evidence="3 4">DNA-binding protein</fullName>
    </submittedName>
</protein>
<keyword evidence="1 4" id="KW-0238">DNA-binding</keyword>
<accession>A0A412W6V7</accession>
<reference evidence="3" key="2">
    <citation type="submission" date="2022-01" db="EMBL/GenBank/DDBJ databases">
        <title>Collection of gut derived symbiotic bacterial strains cultured from healthy donors.</title>
        <authorList>
            <person name="Lin H."/>
            <person name="Kohout C."/>
            <person name="Waligurski E."/>
            <person name="Pamer E.G."/>
        </authorList>
    </citation>
    <scope>NUCLEOTIDE SEQUENCE</scope>
    <source>
        <strain evidence="3">DFI.1.149</strain>
    </source>
</reference>
<evidence type="ECO:0000313" key="5">
    <source>
        <dbReference type="EMBL" id="RGY04916.1"/>
    </source>
</evidence>
<feature type="domain" description="HU" evidence="2">
    <location>
        <begin position="2"/>
        <end position="123"/>
    </location>
</feature>